<reference evidence="2" key="1">
    <citation type="journal article" date="2017" name="Nat. Ecol. Evol.">
        <title>Genome expansion and lineage-specific genetic innovations in the forest pathogenic fungi Armillaria.</title>
        <authorList>
            <person name="Sipos G."/>
            <person name="Prasanna A.N."/>
            <person name="Walter M.C."/>
            <person name="O'Connor E."/>
            <person name="Balint B."/>
            <person name="Krizsan K."/>
            <person name="Kiss B."/>
            <person name="Hess J."/>
            <person name="Varga T."/>
            <person name="Slot J."/>
            <person name="Riley R."/>
            <person name="Boka B."/>
            <person name="Rigling D."/>
            <person name="Barry K."/>
            <person name="Lee J."/>
            <person name="Mihaltcheva S."/>
            <person name="LaButti K."/>
            <person name="Lipzen A."/>
            <person name="Waldron R."/>
            <person name="Moloney N.M."/>
            <person name="Sperisen C."/>
            <person name="Kredics L."/>
            <person name="Vagvoelgyi C."/>
            <person name="Patrignani A."/>
            <person name="Fitzpatrick D."/>
            <person name="Nagy I."/>
            <person name="Doyle S."/>
            <person name="Anderson J.B."/>
            <person name="Grigoriev I.V."/>
            <person name="Gueldener U."/>
            <person name="Muensterkoetter M."/>
            <person name="Nagy L.G."/>
        </authorList>
    </citation>
    <scope>NUCLEOTIDE SEQUENCE [LARGE SCALE GENOMIC DNA]</scope>
    <source>
        <strain evidence="2">28-4</strain>
    </source>
</reference>
<gene>
    <name evidence="1" type="ORF">ARMSODRAFT_954562</name>
</gene>
<name>A0A2H3BLI9_9AGAR</name>
<dbReference type="AlphaFoldDB" id="A0A2H3BLI9"/>
<keyword evidence="2" id="KW-1185">Reference proteome</keyword>
<protein>
    <submittedName>
        <fullName evidence="1">Uncharacterized protein</fullName>
    </submittedName>
</protein>
<dbReference type="Pfam" id="PF20180">
    <property type="entry name" value="UQCC2_CBP6"/>
    <property type="match status" value="1"/>
</dbReference>
<evidence type="ECO:0000313" key="1">
    <source>
        <dbReference type="EMBL" id="PBK71729.1"/>
    </source>
</evidence>
<organism evidence="1 2">
    <name type="scientific">Armillaria solidipes</name>
    <dbReference type="NCBI Taxonomy" id="1076256"/>
    <lineage>
        <taxon>Eukaryota</taxon>
        <taxon>Fungi</taxon>
        <taxon>Dikarya</taxon>
        <taxon>Basidiomycota</taxon>
        <taxon>Agaricomycotina</taxon>
        <taxon>Agaricomycetes</taxon>
        <taxon>Agaricomycetidae</taxon>
        <taxon>Agaricales</taxon>
        <taxon>Marasmiineae</taxon>
        <taxon>Physalacriaceae</taxon>
        <taxon>Armillaria</taxon>
    </lineage>
</organism>
<proteinExistence type="predicted"/>
<dbReference type="STRING" id="1076256.A0A2H3BLI9"/>
<sequence length="108" mass="12066">MAASRVASQAQLSQHLSTIAGKWVQDPFRHIQLSAFLESLAKHPRLTPQAVEAASALQNNIVFKKYPLSPKTLEPASVPLHYSRLVEGMEKSAQGIGRPWWKVFFGVW</sequence>
<accession>A0A2H3BLI9</accession>
<evidence type="ECO:0000313" key="2">
    <source>
        <dbReference type="Proteomes" id="UP000218334"/>
    </source>
</evidence>
<dbReference type="EMBL" id="KZ293423">
    <property type="protein sequence ID" value="PBK71729.1"/>
    <property type="molecule type" value="Genomic_DNA"/>
</dbReference>
<dbReference type="Proteomes" id="UP000218334">
    <property type="component" value="Unassembled WGS sequence"/>
</dbReference>